<dbReference type="SUPFAM" id="SSF49503">
    <property type="entry name" value="Cupredoxins"/>
    <property type="match status" value="1"/>
</dbReference>
<dbReference type="GO" id="GO:0009055">
    <property type="term" value="F:electron transfer activity"/>
    <property type="evidence" value="ECO:0007669"/>
    <property type="project" value="InterPro"/>
</dbReference>
<evidence type="ECO:0000313" key="8">
    <source>
        <dbReference type="EMBL" id="ELY88768.1"/>
    </source>
</evidence>
<feature type="domain" description="Blue (type 1) copper" evidence="7">
    <location>
        <begin position="79"/>
        <end position="176"/>
    </location>
</feature>
<keyword evidence="2" id="KW-0813">Transport</keyword>
<dbReference type="PATRIC" id="fig|1227493.4.peg.3130"/>
<dbReference type="EMBL" id="AOIM01000038">
    <property type="protein sequence ID" value="ELY88768.1"/>
    <property type="molecule type" value="Genomic_DNA"/>
</dbReference>
<evidence type="ECO:0000256" key="6">
    <source>
        <dbReference type="ARBA" id="ARBA00023136"/>
    </source>
</evidence>
<keyword evidence="4" id="KW-0249">Electron transport</keyword>
<dbReference type="InterPro" id="IPR028871">
    <property type="entry name" value="BlueCu_1_BS"/>
</dbReference>
<dbReference type="STRING" id="1227493.C483_15572"/>
<dbReference type="PROSITE" id="PS00196">
    <property type="entry name" value="COPPER_BLUE"/>
    <property type="match status" value="1"/>
</dbReference>
<evidence type="ECO:0000256" key="1">
    <source>
        <dbReference type="ARBA" id="ARBA00004370"/>
    </source>
</evidence>
<dbReference type="PANTHER" id="PTHR34192:SF10">
    <property type="entry name" value="PLASTOCYANIN MAJOR ISOFORM, CHLOROPLASTIC-RELATED"/>
    <property type="match status" value="1"/>
</dbReference>
<evidence type="ECO:0000313" key="9">
    <source>
        <dbReference type="Proteomes" id="UP000011519"/>
    </source>
</evidence>
<evidence type="ECO:0000256" key="5">
    <source>
        <dbReference type="ARBA" id="ARBA00023008"/>
    </source>
</evidence>
<dbReference type="Proteomes" id="UP000011519">
    <property type="component" value="Unassembled WGS sequence"/>
</dbReference>
<organism evidence="8 9">
    <name type="scientific">Natrialba hulunbeirensis JCM 10989</name>
    <dbReference type="NCBI Taxonomy" id="1227493"/>
    <lineage>
        <taxon>Archaea</taxon>
        <taxon>Methanobacteriati</taxon>
        <taxon>Methanobacteriota</taxon>
        <taxon>Stenosarchaea group</taxon>
        <taxon>Halobacteria</taxon>
        <taxon>Halobacteriales</taxon>
        <taxon>Natrialbaceae</taxon>
        <taxon>Natrialba</taxon>
    </lineage>
</organism>
<comment type="subcellular location">
    <subcellularLocation>
        <location evidence="1">Membrane</location>
    </subcellularLocation>
</comment>
<dbReference type="PANTHER" id="PTHR34192">
    <property type="entry name" value="PLASTOCYANIN MAJOR ISOFORM, CHLOROPLASTIC-RELATED"/>
    <property type="match status" value="1"/>
</dbReference>
<keyword evidence="5" id="KW-0186">Copper</keyword>
<dbReference type="AlphaFoldDB" id="L9ZUB3"/>
<keyword evidence="6" id="KW-0472">Membrane</keyword>
<evidence type="ECO:0000256" key="2">
    <source>
        <dbReference type="ARBA" id="ARBA00022448"/>
    </source>
</evidence>
<dbReference type="Gene3D" id="2.60.40.420">
    <property type="entry name" value="Cupredoxins - blue copper proteins"/>
    <property type="match status" value="1"/>
</dbReference>
<accession>L9ZUB3</accession>
<dbReference type="InterPro" id="IPR008972">
    <property type="entry name" value="Cupredoxin"/>
</dbReference>
<dbReference type="GO" id="GO:0005507">
    <property type="term" value="F:copper ion binding"/>
    <property type="evidence" value="ECO:0007669"/>
    <property type="project" value="InterPro"/>
</dbReference>
<protein>
    <submittedName>
        <fullName evidence="8">Blue (Type 1) copper domain-containing protein</fullName>
    </submittedName>
</protein>
<evidence type="ECO:0000259" key="7">
    <source>
        <dbReference type="Pfam" id="PF00127"/>
    </source>
</evidence>
<dbReference type="InterPro" id="IPR000923">
    <property type="entry name" value="BlueCu_1"/>
</dbReference>
<proteinExistence type="predicted"/>
<name>L9ZUB3_9EURY</name>
<reference evidence="8 9" key="1">
    <citation type="journal article" date="2014" name="PLoS Genet.">
        <title>Phylogenetically driven sequencing of extremely halophilic archaea reveals strategies for static and dynamic osmo-response.</title>
        <authorList>
            <person name="Becker E.A."/>
            <person name="Seitzer P.M."/>
            <person name="Tritt A."/>
            <person name="Larsen D."/>
            <person name="Krusor M."/>
            <person name="Yao A.I."/>
            <person name="Wu D."/>
            <person name="Madern D."/>
            <person name="Eisen J.A."/>
            <person name="Darling A.E."/>
            <person name="Facciotti M.T."/>
        </authorList>
    </citation>
    <scope>NUCLEOTIDE SEQUENCE [LARGE SCALE GENOMIC DNA]</scope>
    <source>
        <strain evidence="8 9">JCM 10989</strain>
    </source>
</reference>
<gene>
    <name evidence="8" type="ORF">C483_15572</name>
</gene>
<keyword evidence="3" id="KW-0479">Metal-binding</keyword>
<keyword evidence="9" id="KW-1185">Reference proteome</keyword>
<sequence>MMFGPVGAVFGGSGVEPDRRTGAVIPRLSQGDGMNRRVYLAAVGTSLSASLAGCSSVMSVFDDPPCSGDECDIGMTRNAFVPVEYETTVGETVVWKNTSGADHTVTALENSIPDEAEYFATGGYEDERTARDAWHEYRGGRLGTRETYEHTFEVPGEYTYICEPHVEGNMIGTVIVRE</sequence>
<dbReference type="Pfam" id="PF00127">
    <property type="entry name" value="Copper-bind"/>
    <property type="match status" value="1"/>
</dbReference>
<comment type="caution">
    <text evidence="8">The sequence shown here is derived from an EMBL/GenBank/DDBJ whole genome shotgun (WGS) entry which is preliminary data.</text>
</comment>
<evidence type="ECO:0000256" key="4">
    <source>
        <dbReference type="ARBA" id="ARBA00022982"/>
    </source>
</evidence>
<dbReference type="GO" id="GO:0016020">
    <property type="term" value="C:membrane"/>
    <property type="evidence" value="ECO:0007669"/>
    <property type="project" value="UniProtKB-SubCell"/>
</dbReference>
<evidence type="ECO:0000256" key="3">
    <source>
        <dbReference type="ARBA" id="ARBA00022723"/>
    </source>
</evidence>